<sequence>MQPTHVLSTCYRFIGLLSDIIPQVHILLGNHDLAYRRDYQTTALDAFNINRLAPYVSIHKDIAQHEWDGRRVIVLPFREEQSELTDAVASLSPIEASKTVAFAHLAINKAITQRYVVGADFKNLSAAKSITYNGLTSPDQFASLARTFTGHFHSHQTITQKQPNTNKMDLRGSITYLGSPLQLNWSDLYDEKRGILLFNPETLEHETLINPYVIGYTTADLHEVLNDQANEEAVKDKHVMLLGDLSHLKYVMARDKLLSLGARSVRDWNPMGFKSHSGRAALGSSVPASDASVQPLEEPMKIDDITGDRVFSSALDYQPRANRLDFAAEAREYVTSLELDNSLSLRQEELIRVGQRMIQVSRGLVDQDEEDVQLNYEDFLDRSTQAISTRSATDLKGASDHTFAAVPSTLTITNFLSVQNTITIDFRYDLARGLTFLVGENGSGKSMLIEAMVWCQFGQCIRSGMAADDVVNDIIGKNCCVTLEFANGYAISRHRKHKKNGNRVIVLLHGEAQLQYDHPDKGTTQEAIVELLGINYETYIKTVVLSHESAASFLSSKAAEKRKLTEAALGMSILDTYGKVSRFLLKDVDENANAVNKNMQDMAHTMEHTEKRIEVLDRKRRTCEMEAYNAAASLELAIQDHAAARLRSDGRFGHGDPELAIDSAEYEQKMSASSQGVQNAMETAHFAELTMRSRAEVSALTDQISMEEKSRQRLEKEYTQIRGMGNADFMSWLAGLQQKLGQQLEAVPADRPAIHQRLLYAMRTVVIRGAMGILEFLISNYQAIDTKHQQRRVAIDRLCEDIKDSKLRLQSLHLEVTDIIHRNQLATSQALLVVDKQLMAVEQAQNTCADVMFKQQQAMFRQQEELIFKQRQEAKHKQQQEEVMLKRHEATTYTCLIEAEQSSLHSTSQKYDNLALKLKELAADREVFAFWSSALTKRNKRTSSSAKSRGGSTANFREYVLEKSISDLNRLLAQILTALYDDTRHTNAIATGMLSSLFDYESIGAMEHESGSPVPVLDQSLAIHHSLAYGKRSGGERKRLDLALFFALLHLDWAESAHRAHYLLIDEVFDSLDEAGQEAVVRWCMIMLQSMVGWIVIVTHSRFLAERDPERDAGKAMVMRIKMGSQGTELVNDKQRIGI</sequence>
<feature type="domain" description="Rad50/SbcC-type AAA" evidence="2">
    <location>
        <begin position="410"/>
        <end position="584"/>
    </location>
</feature>
<dbReference type="AlphaFoldDB" id="A0A0J9W8E1"/>
<protein>
    <recommendedName>
        <fullName evidence="2">Rad50/SbcC-type AAA domain-containing protein</fullName>
    </recommendedName>
</protein>
<dbReference type="Proteomes" id="UP000009097">
    <property type="component" value="Unassembled WGS sequence"/>
</dbReference>
<dbReference type="GO" id="GO:0016887">
    <property type="term" value="F:ATP hydrolysis activity"/>
    <property type="evidence" value="ECO:0007669"/>
    <property type="project" value="InterPro"/>
</dbReference>
<evidence type="ECO:0000313" key="3">
    <source>
        <dbReference type="EMBL" id="KNB18975.1"/>
    </source>
</evidence>
<dbReference type="PANTHER" id="PTHR32114:SF2">
    <property type="entry name" value="ABC TRANSPORTER ABCH.3"/>
    <property type="match status" value="1"/>
</dbReference>
<dbReference type="Pfam" id="PF13476">
    <property type="entry name" value="AAA_23"/>
    <property type="match status" value="1"/>
</dbReference>
<dbReference type="InterPro" id="IPR029052">
    <property type="entry name" value="Metallo-depent_PP-like"/>
</dbReference>
<dbReference type="PANTHER" id="PTHR32114">
    <property type="entry name" value="ABC TRANSPORTER ABCH.3"/>
    <property type="match status" value="1"/>
</dbReference>
<dbReference type="Gene3D" id="3.60.21.10">
    <property type="match status" value="1"/>
</dbReference>
<evidence type="ECO:0000256" key="1">
    <source>
        <dbReference type="SAM" id="Coils"/>
    </source>
</evidence>
<dbReference type="GeneID" id="28963144"/>
<keyword evidence="1" id="KW-0175">Coiled coil</keyword>
<dbReference type="GO" id="GO:0003677">
    <property type="term" value="F:DNA binding"/>
    <property type="evidence" value="ECO:0007669"/>
    <property type="project" value="UniProtKB-ARBA"/>
</dbReference>
<reference evidence="3" key="1">
    <citation type="submission" date="2007-04" db="EMBL/GenBank/DDBJ databases">
        <authorList>
            <consortium name="The Broad Institute Genome Sequencing Platform"/>
            <person name="Birren B."/>
            <person name="Lander E."/>
            <person name="Galagan J."/>
            <person name="Nusbaum C."/>
            <person name="Devon K."/>
            <person name="Ma L.-J."/>
            <person name="Jaffe D."/>
            <person name="Butler J."/>
            <person name="Alvarez P."/>
            <person name="Gnerre S."/>
            <person name="Grabherr M."/>
            <person name="Kleber M."/>
            <person name="Mauceli E."/>
            <person name="Brockman W."/>
            <person name="MacCallum I.A."/>
            <person name="Young S."/>
            <person name="LaButti K."/>
            <person name="DeCaprio D."/>
            <person name="Crawford M."/>
            <person name="Koehrsen M."/>
            <person name="Engels R."/>
            <person name="Montgomery P."/>
            <person name="Pearson M."/>
            <person name="Howarth C."/>
            <person name="Larson L."/>
            <person name="White J."/>
            <person name="O'Leary S."/>
            <person name="Kodira C."/>
            <person name="Zeng Q."/>
            <person name="Yandava C."/>
            <person name="Alvarado L."/>
            <person name="Kistler C."/>
            <person name="Shim W.-B."/>
            <person name="Kang S."/>
            <person name="Woloshuk C."/>
        </authorList>
    </citation>
    <scope>NUCLEOTIDE SEQUENCE</scope>
    <source>
        <strain evidence="3">4287</strain>
    </source>
</reference>
<dbReference type="GO" id="GO:0006302">
    <property type="term" value="P:double-strand break repair"/>
    <property type="evidence" value="ECO:0007669"/>
    <property type="project" value="InterPro"/>
</dbReference>
<reference evidence="3" key="2">
    <citation type="journal article" date="2010" name="Nature">
        <title>Comparative genomics reveals mobile pathogenicity chromosomes in Fusarium.</title>
        <authorList>
            <person name="Ma L.J."/>
            <person name="van der Does H.C."/>
            <person name="Borkovich K.A."/>
            <person name="Coleman J.J."/>
            <person name="Daboussi M.J."/>
            <person name="Di Pietro A."/>
            <person name="Dufresne M."/>
            <person name="Freitag M."/>
            <person name="Grabherr M."/>
            <person name="Henrissat B."/>
            <person name="Houterman P.M."/>
            <person name="Kang S."/>
            <person name="Shim W.B."/>
            <person name="Woloshuk C."/>
            <person name="Xie X."/>
            <person name="Xu J.R."/>
            <person name="Antoniw J."/>
            <person name="Baker S.E."/>
            <person name="Bluhm B.H."/>
            <person name="Breakspear A."/>
            <person name="Brown D.W."/>
            <person name="Butchko R.A."/>
            <person name="Chapman S."/>
            <person name="Coulson R."/>
            <person name="Coutinho P.M."/>
            <person name="Danchin E.G."/>
            <person name="Diener A."/>
            <person name="Gale L.R."/>
            <person name="Gardiner D.M."/>
            <person name="Goff S."/>
            <person name="Hammond-Kosack K.E."/>
            <person name="Hilburn K."/>
            <person name="Hua-Van A."/>
            <person name="Jonkers W."/>
            <person name="Kazan K."/>
            <person name="Kodira C.D."/>
            <person name="Koehrsen M."/>
            <person name="Kumar L."/>
            <person name="Lee Y.H."/>
            <person name="Li L."/>
            <person name="Manners J.M."/>
            <person name="Miranda-Saavedra D."/>
            <person name="Mukherjee M."/>
            <person name="Park G."/>
            <person name="Park J."/>
            <person name="Park S.Y."/>
            <person name="Proctor R.H."/>
            <person name="Regev A."/>
            <person name="Ruiz-Roldan M.C."/>
            <person name="Sain D."/>
            <person name="Sakthikumar S."/>
            <person name="Sykes S."/>
            <person name="Schwartz D.C."/>
            <person name="Turgeon B.G."/>
            <person name="Wapinski I."/>
            <person name="Yoder O."/>
            <person name="Young S."/>
            <person name="Zeng Q."/>
            <person name="Zhou S."/>
            <person name="Galagan J."/>
            <person name="Cuomo C.A."/>
            <person name="Kistler H.C."/>
            <person name="Rep M."/>
        </authorList>
    </citation>
    <scope>NUCLEOTIDE SEQUENCE [LARGE SCALE GENOMIC DNA]</scope>
    <source>
        <strain evidence="3">4287</strain>
    </source>
</reference>
<name>A0A0J9W8E1_FUSO4</name>
<accession>A0A0J9W8E1</accession>
<gene>
    <name evidence="3" type="ORF">FOXG_22438</name>
</gene>
<dbReference type="VEuPathDB" id="FungiDB:FOXG_22438"/>
<dbReference type="InterPro" id="IPR038729">
    <property type="entry name" value="Rad50/SbcC_AAA"/>
</dbReference>
<organism evidence="3 4">
    <name type="scientific">Fusarium oxysporum f. sp. lycopersici (strain 4287 / CBS 123668 / FGSC 9935 / NRRL 34936)</name>
    <name type="common">Fusarium vascular wilt of tomato</name>
    <dbReference type="NCBI Taxonomy" id="426428"/>
    <lineage>
        <taxon>Eukaryota</taxon>
        <taxon>Fungi</taxon>
        <taxon>Dikarya</taxon>
        <taxon>Ascomycota</taxon>
        <taxon>Pezizomycotina</taxon>
        <taxon>Sordariomycetes</taxon>
        <taxon>Hypocreomycetidae</taxon>
        <taxon>Hypocreales</taxon>
        <taxon>Nectriaceae</taxon>
        <taxon>Fusarium</taxon>
        <taxon>Fusarium oxysporum species complex</taxon>
    </lineage>
</organism>
<dbReference type="InterPro" id="IPR027417">
    <property type="entry name" value="P-loop_NTPase"/>
</dbReference>
<dbReference type="KEGG" id="fox:FOXG_22438"/>
<dbReference type="SUPFAM" id="SSF56300">
    <property type="entry name" value="Metallo-dependent phosphatases"/>
    <property type="match status" value="1"/>
</dbReference>
<proteinExistence type="predicted"/>
<dbReference type="OrthoDB" id="18797at2759"/>
<dbReference type="Gene3D" id="3.40.50.300">
    <property type="entry name" value="P-loop containing nucleotide triphosphate hydrolases"/>
    <property type="match status" value="2"/>
</dbReference>
<dbReference type="RefSeq" id="XP_018257020.1">
    <property type="nucleotide sequence ID" value="XM_018402846.1"/>
</dbReference>
<dbReference type="SUPFAM" id="SSF52540">
    <property type="entry name" value="P-loop containing nucleoside triphosphate hydrolases"/>
    <property type="match status" value="1"/>
</dbReference>
<feature type="coiled-coil region" evidence="1">
    <location>
        <begin position="599"/>
        <end position="626"/>
    </location>
</feature>
<dbReference type="EMBL" id="DS231729">
    <property type="protein sequence ID" value="KNB18975.1"/>
    <property type="molecule type" value="Genomic_DNA"/>
</dbReference>
<evidence type="ECO:0000259" key="2">
    <source>
        <dbReference type="Pfam" id="PF13476"/>
    </source>
</evidence>
<evidence type="ECO:0000313" key="4">
    <source>
        <dbReference type="Proteomes" id="UP000009097"/>
    </source>
</evidence>